<dbReference type="EMBL" id="VSSQ01042176">
    <property type="protein sequence ID" value="MPM95715.1"/>
    <property type="molecule type" value="Genomic_DNA"/>
</dbReference>
<name>A0A645E2F9_9ZZZZ</name>
<keyword evidence="6" id="KW-0067">ATP-binding</keyword>
<evidence type="ECO:0000256" key="4">
    <source>
        <dbReference type="ARBA" id="ARBA00022741"/>
    </source>
</evidence>
<keyword evidence="4" id="KW-0547">Nucleotide-binding</keyword>
<dbReference type="SUPFAM" id="SSF55083">
    <property type="entry name" value="6-hydroxymethyl-7,8-dihydropterin pyrophosphokinase, HPPK"/>
    <property type="match status" value="1"/>
</dbReference>
<evidence type="ECO:0000259" key="8">
    <source>
        <dbReference type="Pfam" id="PF01288"/>
    </source>
</evidence>
<feature type="domain" description="7,8-dihydro-6-hydroxymethylpterin-pyrophosphokinase" evidence="8">
    <location>
        <begin position="23"/>
        <end position="151"/>
    </location>
</feature>
<dbReference type="EC" id="2.7.6.3" evidence="2"/>
<dbReference type="InterPro" id="IPR035907">
    <property type="entry name" value="Hppk_sf"/>
</dbReference>
<dbReference type="GO" id="GO:0046656">
    <property type="term" value="P:folic acid biosynthetic process"/>
    <property type="evidence" value="ECO:0007669"/>
    <property type="project" value="UniProtKB-KW"/>
</dbReference>
<dbReference type="CDD" id="cd00483">
    <property type="entry name" value="HPPK"/>
    <property type="match status" value="1"/>
</dbReference>
<evidence type="ECO:0000256" key="6">
    <source>
        <dbReference type="ARBA" id="ARBA00022840"/>
    </source>
</evidence>
<dbReference type="PANTHER" id="PTHR43071">
    <property type="entry name" value="2-AMINO-4-HYDROXY-6-HYDROXYMETHYLDIHYDROPTERIDINE PYROPHOSPHOKINASE"/>
    <property type="match status" value="1"/>
</dbReference>
<evidence type="ECO:0000313" key="9">
    <source>
        <dbReference type="EMBL" id="MPM95715.1"/>
    </source>
</evidence>
<dbReference type="GO" id="GO:0046654">
    <property type="term" value="P:tetrahydrofolate biosynthetic process"/>
    <property type="evidence" value="ECO:0007669"/>
    <property type="project" value="UniProtKB-UniPathway"/>
</dbReference>
<dbReference type="NCBIfam" id="TIGR01498">
    <property type="entry name" value="folK"/>
    <property type="match status" value="1"/>
</dbReference>
<dbReference type="GO" id="GO:0003848">
    <property type="term" value="F:2-amino-4-hydroxy-6-hydroxymethyldihydropteridine diphosphokinase activity"/>
    <property type="evidence" value="ECO:0007669"/>
    <property type="project" value="UniProtKB-EC"/>
</dbReference>
<gene>
    <name evidence="9" type="ORF">SDC9_142870</name>
</gene>
<evidence type="ECO:0000256" key="3">
    <source>
        <dbReference type="ARBA" id="ARBA00022679"/>
    </source>
</evidence>
<accession>A0A645E2F9</accession>
<protein>
    <recommendedName>
        <fullName evidence="2">2-amino-4-hydroxy-6-hydroxymethyldihydropteridine diphosphokinase</fullName>
        <ecNumber evidence="2">2.7.6.3</ecNumber>
    </recommendedName>
</protein>
<dbReference type="Pfam" id="PF01288">
    <property type="entry name" value="HPPK"/>
    <property type="match status" value="1"/>
</dbReference>
<comment type="caution">
    <text evidence="9">The sequence shown here is derived from an EMBL/GenBank/DDBJ whole genome shotgun (WGS) entry which is preliminary data.</text>
</comment>
<dbReference type="GO" id="GO:0005524">
    <property type="term" value="F:ATP binding"/>
    <property type="evidence" value="ECO:0007669"/>
    <property type="project" value="UniProtKB-KW"/>
</dbReference>
<dbReference type="UniPathway" id="UPA00077">
    <property type="reaction ID" value="UER00155"/>
</dbReference>
<dbReference type="GO" id="GO:0016301">
    <property type="term" value="F:kinase activity"/>
    <property type="evidence" value="ECO:0007669"/>
    <property type="project" value="UniProtKB-KW"/>
</dbReference>
<dbReference type="PANTHER" id="PTHR43071:SF1">
    <property type="entry name" value="2-AMINO-4-HYDROXY-6-HYDROXYMETHYLDIHYDROPTERIDINE PYROPHOSPHOKINASE"/>
    <property type="match status" value="1"/>
</dbReference>
<evidence type="ECO:0000256" key="2">
    <source>
        <dbReference type="ARBA" id="ARBA00013253"/>
    </source>
</evidence>
<sequence>MSEIFSIDVDTLGDLKPLNQVVFSLGSNQGDSLEILQGAVDRLAETPNLMLVDVSSVYRTAPVGNTNQPDFYNIVVIADSTLEPLLLLQRCQAIEDAYGRLRDPANPHGPRTLDIDLIQVGRRTSETDQLTLPHPRAHERAFVLVPWLEIDRRAALPQGHVDDLVATMDTSGVSKVPDVSIIKP</sequence>
<evidence type="ECO:0000256" key="1">
    <source>
        <dbReference type="ARBA" id="ARBA00005051"/>
    </source>
</evidence>
<comment type="pathway">
    <text evidence="1">Cofactor biosynthesis; tetrahydrofolate biosynthesis; 2-amino-4-hydroxy-6-hydroxymethyl-7,8-dihydropteridine diphosphate from 7,8-dihydroneopterin triphosphate: step 4/4.</text>
</comment>
<keyword evidence="7" id="KW-0289">Folate biosynthesis</keyword>
<organism evidence="9">
    <name type="scientific">bioreactor metagenome</name>
    <dbReference type="NCBI Taxonomy" id="1076179"/>
    <lineage>
        <taxon>unclassified sequences</taxon>
        <taxon>metagenomes</taxon>
        <taxon>ecological metagenomes</taxon>
    </lineage>
</organism>
<keyword evidence="3" id="KW-0808">Transferase</keyword>
<dbReference type="InterPro" id="IPR000550">
    <property type="entry name" value="Hppk"/>
</dbReference>
<evidence type="ECO:0000256" key="5">
    <source>
        <dbReference type="ARBA" id="ARBA00022777"/>
    </source>
</evidence>
<dbReference type="AlphaFoldDB" id="A0A645E2F9"/>
<keyword evidence="5" id="KW-0418">Kinase</keyword>
<dbReference type="Gene3D" id="3.30.70.560">
    <property type="entry name" value="7,8-Dihydro-6-hydroxymethylpterin-pyrophosphokinase HPPK"/>
    <property type="match status" value="1"/>
</dbReference>
<reference evidence="9" key="1">
    <citation type="submission" date="2019-08" db="EMBL/GenBank/DDBJ databases">
        <authorList>
            <person name="Kucharzyk K."/>
            <person name="Murdoch R.W."/>
            <person name="Higgins S."/>
            <person name="Loffler F."/>
        </authorList>
    </citation>
    <scope>NUCLEOTIDE SEQUENCE</scope>
</reference>
<evidence type="ECO:0000256" key="7">
    <source>
        <dbReference type="ARBA" id="ARBA00022909"/>
    </source>
</evidence>
<proteinExistence type="predicted"/>